<comment type="caution">
    <text evidence="1">The sequence shown here is derived from an EMBL/GenBank/DDBJ whole genome shotgun (WGS) entry which is preliminary data.</text>
</comment>
<sequence length="1024" mass="110049">MDALGFSASRSNATCSSVEDLQAQLHHLLAAKTTDTRAEHVSPSFELLSHTTFHLAADSENGAADGAGPEQAQLQQPPTARVVLVSETVQNQPTDDPVLQTAVAKHISNAIGAVDNSAWIIRQVTRGAQGWRFSYICKDSLQSWNRANAKNPKRPPDWELQREWWPGPNQFVGIVVKYEHTPLHQTVTQLVERLIPAPIPIPNSNNASHRTPKAKRPRPTDGDEGSQKKKTPKTKPLAVDGDDTGRKKRTPKAKQPPQAEGENSEGRRKKRRKTGIVTEATTGETGDGQDTPQSQTPLNSAADKTGVTGFLNVPPAEAERRRQTAIELLTGKGIDPATLSAEQFNIFANQAPNLQSASLDMLAKYGAERLRIVHPDEKEQAGSSNSTPATGQTAINSPAAAPALPLGETPTKKPRNKKRKSTGPLAEVSIGNGAVVSLEQDGELGTTESALKPTTARARKTRGRCDTCKQRNVKCTKEHPSCSVCIDAGVNCIYLPPKPRRKSEKSAEIVEEDDTDFPKGNDGVQEEAEIIVHTSVLDPPGPPAIASPHPPPDIENEEFIPDPNILSGPVEHQTAATQHPNPGNYYQQSHSGISFPQPSSPPAADTPSMPNFTYPQEQTNGNGTQATTGVGFPPTPVQPHQAHGLPASQFASSSTPHQRVQSASSSRRKSLPTSQPKQTPIPPPTIPTHVSNWSPSPSMHHPTSASPKTAHQQVVKQPKPRRPRAETGHQAHDSLKQAPPQSTQYQSPMTRSPYQSAAHINPKQGPRSQTNTPTATTSRPPPQAPSTVTHQPTTSSSSHNVPSTSSSLPSYDSFSRYNSNNNGSEQYLDAGNDHSSSRGTYESNSYQTNATTTAPSAYSSVHSYDYGRASGTLNPLSQALNGAAAYSGTTSSTTNQWPTSQTRSAQNTNSSSTYSLPTGSTSSSHGYDTRASDSRASNQNTSYNQSQSQNYSTYPSQQSSLSQQSQQNWYGFTAANSSNQASYANNRRSGHGSHRANAPPYSNQYGGNDEQAIYDLLRAGSSNH</sequence>
<gene>
    <name evidence="1" type="ORF">NUW58_g2854</name>
</gene>
<evidence type="ECO:0000313" key="1">
    <source>
        <dbReference type="EMBL" id="KAJ2990626.1"/>
    </source>
</evidence>
<organism evidence="1 2">
    <name type="scientific">Xylaria curta</name>
    <dbReference type="NCBI Taxonomy" id="42375"/>
    <lineage>
        <taxon>Eukaryota</taxon>
        <taxon>Fungi</taxon>
        <taxon>Dikarya</taxon>
        <taxon>Ascomycota</taxon>
        <taxon>Pezizomycotina</taxon>
        <taxon>Sordariomycetes</taxon>
        <taxon>Xylariomycetidae</taxon>
        <taxon>Xylariales</taxon>
        <taxon>Xylariaceae</taxon>
        <taxon>Xylaria</taxon>
    </lineage>
</organism>
<proteinExistence type="predicted"/>
<protein>
    <submittedName>
        <fullName evidence="1">Uncharacterized protein</fullName>
    </submittedName>
</protein>
<dbReference type="Proteomes" id="UP001143856">
    <property type="component" value="Unassembled WGS sequence"/>
</dbReference>
<accession>A0ACC1PFZ9</accession>
<keyword evidence="2" id="KW-1185">Reference proteome</keyword>
<evidence type="ECO:0000313" key="2">
    <source>
        <dbReference type="Proteomes" id="UP001143856"/>
    </source>
</evidence>
<name>A0ACC1PFZ9_9PEZI</name>
<dbReference type="EMBL" id="JAPDGR010000398">
    <property type="protein sequence ID" value="KAJ2990626.1"/>
    <property type="molecule type" value="Genomic_DNA"/>
</dbReference>
<reference evidence="1" key="1">
    <citation type="submission" date="2022-10" db="EMBL/GenBank/DDBJ databases">
        <title>Genome Sequence of Xylaria curta.</title>
        <authorList>
            <person name="Buettner E."/>
        </authorList>
    </citation>
    <scope>NUCLEOTIDE SEQUENCE</scope>
    <source>
        <strain evidence="1">Babe10</strain>
    </source>
</reference>